<gene>
    <name evidence="1" type="ORF">Tci_932824</name>
</gene>
<dbReference type="EMBL" id="BKCJ011883523">
    <property type="protein sequence ID" value="GFD60855.1"/>
    <property type="molecule type" value="Genomic_DNA"/>
</dbReference>
<reference evidence="1" key="1">
    <citation type="journal article" date="2019" name="Sci. Rep.">
        <title>Draft genome of Tanacetum cinerariifolium, the natural source of mosquito coil.</title>
        <authorList>
            <person name="Yamashiro T."/>
            <person name="Shiraishi A."/>
            <person name="Satake H."/>
            <person name="Nakayama K."/>
        </authorList>
    </citation>
    <scope>NUCLEOTIDE SEQUENCE</scope>
</reference>
<accession>A0A699XLT8</accession>
<feature type="non-terminal residue" evidence="1">
    <location>
        <position position="79"/>
    </location>
</feature>
<dbReference type="Pfam" id="PF04860">
    <property type="entry name" value="Phage_portal"/>
    <property type="match status" value="1"/>
</dbReference>
<dbReference type="AlphaFoldDB" id="A0A699XLT8"/>
<comment type="caution">
    <text evidence="1">The sequence shown here is derived from an EMBL/GenBank/DDBJ whole genome shotgun (WGS) entry which is preliminary data.</text>
</comment>
<dbReference type="InterPro" id="IPR006944">
    <property type="entry name" value="Phage/GTA_portal"/>
</dbReference>
<proteinExistence type="predicted"/>
<evidence type="ECO:0000313" key="1">
    <source>
        <dbReference type="EMBL" id="GFD60855.1"/>
    </source>
</evidence>
<organism evidence="1">
    <name type="scientific">Tanacetum cinerariifolium</name>
    <name type="common">Dalmatian daisy</name>
    <name type="synonym">Chrysanthemum cinerariifolium</name>
    <dbReference type="NCBI Taxonomy" id="118510"/>
    <lineage>
        <taxon>Eukaryota</taxon>
        <taxon>Viridiplantae</taxon>
        <taxon>Streptophyta</taxon>
        <taxon>Embryophyta</taxon>
        <taxon>Tracheophyta</taxon>
        <taxon>Spermatophyta</taxon>
        <taxon>Magnoliopsida</taxon>
        <taxon>eudicotyledons</taxon>
        <taxon>Gunneridae</taxon>
        <taxon>Pentapetalae</taxon>
        <taxon>asterids</taxon>
        <taxon>campanulids</taxon>
        <taxon>Asterales</taxon>
        <taxon>Asteraceae</taxon>
        <taxon>Asteroideae</taxon>
        <taxon>Anthemideae</taxon>
        <taxon>Anthemidinae</taxon>
        <taxon>Tanacetum</taxon>
    </lineage>
</organism>
<name>A0A699XLT8_TANCI</name>
<feature type="non-terminal residue" evidence="1">
    <location>
        <position position="1"/>
    </location>
</feature>
<evidence type="ECO:0008006" key="2">
    <source>
        <dbReference type="Google" id="ProtNLM"/>
    </source>
</evidence>
<sequence length="79" mass="8804">FKHNLAALLRADATARANYYQKLVQAGIYSINEVREMEERNAIDGGDRHLVQVNQMPLDKMDETLAARNAKPANTPPPA</sequence>
<protein>
    <recommendedName>
        <fullName evidence="2">Phage portal protein</fullName>
    </recommendedName>
</protein>